<gene>
    <name evidence="8" type="ORF">PV09_02237</name>
</gene>
<dbReference type="Gene3D" id="1.20.1080.10">
    <property type="entry name" value="Glycerol uptake facilitator protein"/>
    <property type="match status" value="1"/>
</dbReference>
<evidence type="ECO:0000313" key="8">
    <source>
        <dbReference type="EMBL" id="KIW07395.1"/>
    </source>
</evidence>
<evidence type="ECO:0000256" key="2">
    <source>
        <dbReference type="ARBA" id="ARBA00022448"/>
    </source>
</evidence>
<evidence type="ECO:0000256" key="7">
    <source>
        <dbReference type="SAM" id="Phobius"/>
    </source>
</evidence>
<evidence type="ECO:0000256" key="4">
    <source>
        <dbReference type="ARBA" id="ARBA00022989"/>
    </source>
</evidence>
<dbReference type="FunFam" id="1.20.1080.10:FF:000011">
    <property type="entry name" value="Formate family transporter"/>
    <property type="match status" value="1"/>
</dbReference>
<dbReference type="EMBL" id="KN847533">
    <property type="protein sequence ID" value="KIW07395.1"/>
    <property type="molecule type" value="Genomic_DNA"/>
</dbReference>
<dbReference type="GO" id="GO:0005886">
    <property type="term" value="C:plasma membrane"/>
    <property type="evidence" value="ECO:0007669"/>
    <property type="project" value="TreeGrafter"/>
</dbReference>
<dbReference type="InterPro" id="IPR024002">
    <property type="entry name" value="For/NO2_transpt_CS"/>
</dbReference>
<organism evidence="8 9">
    <name type="scientific">Verruconis gallopava</name>
    <dbReference type="NCBI Taxonomy" id="253628"/>
    <lineage>
        <taxon>Eukaryota</taxon>
        <taxon>Fungi</taxon>
        <taxon>Dikarya</taxon>
        <taxon>Ascomycota</taxon>
        <taxon>Pezizomycotina</taxon>
        <taxon>Dothideomycetes</taxon>
        <taxon>Pleosporomycetidae</taxon>
        <taxon>Venturiales</taxon>
        <taxon>Sympoventuriaceae</taxon>
        <taxon>Verruconis</taxon>
    </lineage>
</organism>
<proteinExistence type="inferred from homology"/>
<comment type="subcellular location">
    <subcellularLocation>
        <location evidence="1">Membrane</location>
        <topology evidence="1">Multi-pass membrane protein</topology>
    </subcellularLocation>
</comment>
<name>A0A0D2ALL9_9PEZI</name>
<keyword evidence="3 7" id="KW-0812">Transmembrane</keyword>
<dbReference type="PROSITE" id="PS01006">
    <property type="entry name" value="FORMATE_NITRITE_TP_2"/>
    <property type="match status" value="1"/>
</dbReference>
<dbReference type="AlphaFoldDB" id="A0A0D2ALL9"/>
<dbReference type="PANTHER" id="PTHR30520:SF6">
    <property type="entry name" value="FORMATE_NITRATE FAMILY TRANSPORTER (EUROFUNG)"/>
    <property type="match status" value="1"/>
</dbReference>
<reference evidence="8 9" key="1">
    <citation type="submission" date="2015-01" db="EMBL/GenBank/DDBJ databases">
        <title>The Genome Sequence of Ochroconis gallopava CBS43764.</title>
        <authorList>
            <consortium name="The Broad Institute Genomics Platform"/>
            <person name="Cuomo C."/>
            <person name="de Hoog S."/>
            <person name="Gorbushina A."/>
            <person name="Stielow B."/>
            <person name="Teixiera M."/>
            <person name="Abouelleil A."/>
            <person name="Chapman S.B."/>
            <person name="Priest M."/>
            <person name="Young S.K."/>
            <person name="Wortman J."/>
            <person name="Nusbaum C."/>
            <person name="Birren B."/>
        </authorList>
    </citation>
    <scope>NUCLEOTIDE SEQUENCE [LARGE SCALE GENOMIC DNA]</scope>
    <source>
        <strain evidence="8 9">CBS 43764</strain>
    </source>
</reference>
<dbReference type="STRING" id="253628.A0A0D2ALL9"/>
<feature type="transmembrane region" description="Helical" evidence="7">
    <location>
        <begin position="30"/>
        <end position="51"/>
    </location>
</feature>
<evidence type="ECO:0000313" key="9">
    <source>
        <dbReference type="Proteomes" id="UP000053259"/>
    </source>
</evidence>
<evidence type="ECO:0000256" key="5">
    <source>
        <dbReference type="ARBA" id="ARBA00023136"/>
    </source>
</evidence>
<comment type="similarity">
    <text evidence="6">Belongs to the FNT transporter (TC 1.A.16) family.</text>
</comment>
<sequence>MSFNCYTPKEAIEIVGRAGYLKANMRLDKIFLSAVNAGFVLAFACATALSTNSSPWYQENAPGLIRTLSAVIFPYGLCIIVVTGLDLCTGSFMFTAVAVFQKRLSIVKMLIHWFVTFFGNLAGSLFVVAIITGYGGVFDSAVYKKEAIAFATTKQVTPEWHMIFLRAIGANWLVCLACYLGMMGRDFASKIIGIWWPTFGFVSLGFDHVVANMFFVPMGIWQGAPNITVKLYIWKGIIPAFIGNVIGGGLFVGVLYWYLHAQGEAPITIDGSIFQAGHSVIDAERGIRTPAEPDVESGPSEKKESTVV</sequence>
<dbReference type="InterPro" id="IPR023271">
    <property type="entry name" value="Aquaporin-like"/>
</dbReference>
<dbReference type="Proteomes" id="UP000053259">
    <property type="component" value="Unassembled WGS sequence"/>
</dbReference>
<dbReference type="GO" id="GO:0015707">
    <property type="term" value="P:nitrite transport"/>
    <property type="evidence" value="ECO:0007669"/>
    <property type="project" value="TreeGrafter"/>
</dbReference>
<dbReference type="RefSeq" id="XP_016217264.1">
    <property type="nucleotide sequence ID" value="XM_016355248.1"/>
</dbReference>
<keyword evidence="5 7" id="KW-0472">Membrane</keyword>
<accession>A0A0D2ALL9</accession>
<dbReference type="VEuPathDB" id="FungiDB:PV09_02237"/>
<feature type="transmembrane region" description="Helical" evidence="7">
    <location>
        <begin position="71"/>
        <end position="99"/>
    </location>
</feature>
<protein>
    <recommendedName>
        <fullName evidence="10">Formate/nitrite transporter</fullName>
    </recommendedName>
</protein>
<keyword evidence="2" id="KW-0813">Transport</keyword>
<dbReference type="InParanoid" id="A0A0D2ALL9"/>
<feature type="transmembrane region" description="Helical" evidence="7">
    <location>
        <begin position="111"/>
        <end position="134"/>
    </location>
</feature>
<dbReference type="PANTHER" id="PTHR30520">
    <property type="entry name" value="FORMATE TRANSPORTER-RELATED"/>
    <property type="match status" value="1"/>
</dbReference>
<feature type="transmembrane region" description="Helical" evidence="7">
    <location>
        <begin position="236"/>
        <end position="259"/>
    </location>
</feature>
<evidence type="ECO:0000256" key="6">
    <source>
        <dbReference type="ARBA" id="ARBA00049660"/>
    </source>
</evidence>
<evidence type="ECO:0000256" key="3">
    <source>
        <dbReference type="ARBA" id="ARBA00022692"/>
    </source>
</evidence>
<dbReference type="Pfam" id="PF01226">
    <property type="entry name" value="Form_Nir_trans"/>
    <property type="match status" value="1"/>
</dbReference>
<keyword evidence="4 7" id="KW-1133">Transmembrane helix</keyword>
<evidence type="ECO:0008006" key="10">
    <source>
        <dbReference type="Google" id="ProtNLM"/>
    </source>
</evidence>
<dbReference type="HOGENOM" id="CLU_036896_0_1_1"/>
<keyword evidence="9" id="KW-1185">Reference proteome</keyword>
<feature type="transmembrane region" description="Helical" evidence="7">
    <location>
        <begin position="194"/>
        <end position="216"/>
    </location>
</feature>
<evidence type="ECO:0000256" key="1">
    <source>
        <dbReference type="ARBA" id="ARBA00004141"/>
    </source>
</evidence>
<dbReference type="GeneID" id="27310210"/>
<dbReference type="GO" id="GO:0015513">
    <property type="term" value="F:high-affinity secondary active nitrite transmembrane transporter activity"/>
    <property type="evidence" value="ECO:0007669"/>
    <property type="project" value="TreeGrafter"/>
</dbReference>
<dbReference type="InterPro" id="IPR000292">
    <property type="entry name" value="For/NO2_transpt"/>
</dbReference>
<dbReference type="OrthoDB" id="4829at2759"/>
<feature type="transmembrane region" description="Helical" evidence="7">
    <location>
        <begin position="163"/>
        <end position="182"/>
    </location>
</feature>